<feature type="region of interest" description="Disordered" evidence="4">
    <location>
        <begin position="40"/>
        <end position="121"/>
    </location>
</feature>
<name>A0A1B7P6A9_9EURO</name>
<keyword evidence="2" id="KW-0689">Ribosomal protein</keyword>
<dbReference type="PANTHER" id="PTHR41237">
    <property type="entry name" value="37S RIBOSOMAL PROTEIN MRP21, MITOCHONDRIAL"/>
    <property type="match status" value="1"/>
</dbReference>
<dbReference type="GO" id="GO:0003735">
    <property type="term" value="F:structural constituent of ribosome"/>
    <property type="evidence" value="ECO:0007669"/>
    <property type="project" value="InterPro"/>
</dbReference>
<feature type="compositionally biased region" description="Low complexity" evidence="4">
    <location>
        <begin position="94"/>
        <end position="118"/>
    </location>
</feature>
<dbReference type="EMBL" id="LGUA01000076">
    <property type="protein sequence ID" value="OAX84437.1"/>
    <property type="molecule type" value="Genomic_DNA"/>
</dbReference>
<dbReference type="STRING" id="1658172.A0A1B7P6A9"/>
<evidence type="ECO:0000256" key="3">
    <source>
        <dbReference type="ARBA" id="ARBA00023274"/>
    </source>
</evidence>
<dbReference type="Proteomes" id="UP000091918">
    <property type="component" value="Unassembled WGS sequence"/>
</dbReference>
<comment type="similarity">
    <text evidence="1">Belongs to the bacterial ribosomal protein bS21 family.</text>
</comment>
<dbReference type="OrthoDB" id="2501249at2759"/>
<keyword evidence="3" id="KW-0687">Ribonucleoprotein</keyword>
<dbReference type="AlphaFoldDB" id="A0A1B7P6A9"/>
<evidence type="ECO:0000313" key="5">
    <source>
        <dbReference type="EMBL" id="OAX84437.1"/>
    </source>
</evidence>
<dbReference type="GO" id="GO:0070124">
    <property type="term" value="P:mitochondrial translational initiation"/>
    <property type="evidence" value="ECO:0007669"/>
    <property type="project" value="TreeGrafter"/>
</dbReference>
<sequence length="263" mass="29420">MEARHIIRSISLLSSSYRPVLQPCALSRSSTSIAAIARSISTSAPRNASGKAGSPSRPEPEGESNSSQRQSQRQQPTSQNRPVRPWSPGDLLKGSSKSPASRSGGSGSSSSSSSSNISKNNDHLSQVTDILNDFIPRSNQPRQATNPFQPRTSQDAAMYRQVREAVGQSQKSRVPTVNMRLGPELGRTVPVDPKAGIDVATAFQMMETRVRRNKVKNMVMKQRFHVRRGQLKKQLRRERWQKLFKMSFQHTVRRCEKLRKQGW</sequence>
<reference evidence="5 6" key="1">
    <citation type="submission" date="2015-07" db="EMBL/GenBank/DDBJ databases">
        <title>Emmonsia species relationships and genome sequence.</title>
        <authorList>
            <person name="Cuomo C.A."/>
            <person name="Schwartz I.S."/>
            <person name="Kenyon C."/>
            <person name="de Hoog G.S."/>
            <person name="Govender N.P."/>
            <person name="Botha A."/>
            <person name="Moreno L."/>
            <person name="de Vries M."/>
            <person name="Munoz J.F."/>
            <person name="Stielow J.B."/>
        </authorList>
    </citation>
    <scope>NUCLEOTIDE SEQUENCE [LARGE SCALE GENOMIC DNA]</scope>
    <source>
        <strain evidence="5 6">CBS 136260</strain>
    </source>
</reference>
<evidence type="ECO:0000256" key="1">
    <source>
        <dbReference type="ARBA" id="ARBA00006640"/>
    </source>
</evidence>
<organism evidence="5 6">
    <name type="scientific">Emergomyces africanus</name>
    <dbReference type="NCBI Taxonomy" id="1955775"/>
    <lineage>
        <taxon>Eukaryota</taxon>
        <taxon>Fungi</taxon>
        <taxon>Dikarya</taxon>
        <taxon>Ascomycota</taxon>
        <taxon>Pezizomycotina</taxon>
        <taxon>Eurotiomycetes</taxon>
        <taxon>Eurotiomycetidae</taxon>
        <taxon>Onygenales</taxon>
        <taxon>Ajellomycetaceae</taxon>
        <taxon>Emergomyces</taxon>
    </lineage>
</organism>
<feature type="compositionally biased region" description="Low complexity" evidence="4">
    <location>
        <begin position="64"/>
        <end position="82"/>
    </location>
</feature>
<dbReference type="GO" id="GO:0005763">
    <property type="term" value="C:mitochondrial small ribosomal subunit"/>
    <property type="evidence" value="ECO:0007669"/>
    <property type="project" value="TreeGrafter"/>
</dbReference>
<dbReference type="PANTHER" id="PTHR41237:SF1">
    <property type="entry name" value="SMALL RIBOSOMAL SUBUNIT PROTEIN BS21M"/>
    <property type="match status" value="1"/>
</dbReference>
<protein>
    <submittedName>
        <fullName evidence="5">Uncharacterized protein</fullName>
    </submittedName>
</protein>
<keyword evidence="6" id="KW-1185">Reference proteome</keyword>
<dbReference type="Pfam" id="PF01165">
    <property type="entry name" value="Ribosomal_S21"/>
    <property type="match status" value="1"/>
</dbReference>
<dbReference type="InterPro" id="IPR001911">
    <property type="entry name" value="Ribosomal_bS21"/>
</dbReference>
<evidence type="ECO:0000256" key="4">
    <source>
        <dbReference type="SAM" id="MobiDB-lite"/>
    </source>
</evidence>
<evidence type="ECO:0000256" key="2">
    <source>
        <dbReference type="ARBA" id="ARBA00022980"/>
    </source>
</evidence>
<gene>
    <name evidence="5" type="ORF">ACJ72_01187</name>
</gene>
<dbReference type="InterPro" id="IPR052837">
    <property type="entry name" value="Mitoribosomal_bS21"/>
</dbReference>
<evidence type="ECO:0000313" key="6">
    <source>
        <dbReference type="Proteomes" id="UP000091918"/>
    </source>
</evidence>
<comment type="caution">
    <text evidence="5">The sequence shown here is derived from an EMBL/GenBank/DDBJ whole genome shotgun (WGS) entry which is preliminary data.</text>
</comment>
<proteinExistence type="inferred from homology"/>
<accession>A0A1B7P6A9</accession>